<evidence type="ECO:0000259" key="9">
    <source>
        <dbReference type="SMART" id="SM00607"/>
    </source>
</evidence>
<evidence type="ECO:0000256" key="6">
    <source>
        <dbReference type="ARBA" id="ARBA00022837"/>
    </source>
</evidence>
<evidence type="ECO:0000313" key="10">
    <source>
        <dbReference type="Ensembl" id="ENSXCOP00000022579.1"/>
    </source>
</evidence>
<keyword evidence="4" id="KW-0479">Metal-binding</keyword>
<dbReference type="SUPFAM" id="SSF49785">
    <property type="entry name" value="Galactose-binding domain-like"/>
    <property type="match status" value="1"/>
</dbReference>
<organism evidence="10 11">
    <name type="scientific">Xiphophorus couchianus</name>
    <name type="common">Monterrey platyfish</name>
    <dbReference type="NCBI Taxonomy" id="32473"/>
    <lineage>
        <taxon>Eukaryota</taxon>
        <taxon>Metazoa</taxon>
        <taxon>Chordata</taxon>
        <taxon>Craniata</taxon>
        <taxon>Vertebrata</taxon>
        <taxon>Euteleostomi</taxon>
        <taxon>Actinopterygii</taxon>
        <taxon>Neopterygii</taxon>
        <taxon>Teleostei</taxon>
        <taxon>Neoteleostei</taxon>
        <taxon>Acanthomorphata</taxon>
        <taxon>Ovalentaria</taxon>
        <taxon>Atherinomorphae</taxon>
        <taxon>Cyprinodontiformes</taxon>
        <taxon>Poeciliidae</taxon>
        <taxon>Poeciliinae</taxon>
        <taxon>Xiphophorus</taxon>
    </lineage>
</organism>
<accession>A0A3B5MSV0</accession>
<dbReference type="PANTHER" id="PTHR45713:SF6">
    <property type="entry name" value="F5_8 TYPE C DOMAIN-CONTAINING PROTEIN"/>
    <property type="match status" value="1"/>
</dbReference>
<proteinExistence type="inferred from homology"/>
<dbReference type="InterPro" id="IPR008979">
    <property type="entry name" value="Galactose-bd-like_sf"/>
</dbReference>
<keyword evidence="6" id="KW-0106">Calcium</keyword>
<dbReference type="Ensembl" id="ENSXCOT00000022855.1">
    <property type="protein sequence ID" value="ENSXCOP00000022579.1"/>
    <property type="gene ID" value="ENSXCOG00000016877.1"/>
</dbReference>
<reference evidence="10" key="1">
    <citation type="submission" date="2025-08" db="UniProtKB">
        <authorList>
            <consortium name="Ensembl"/>
        </authorList>
    </citation>
    <scope>IDENTIFICATION</scope>
</reference>
<evidence type="ECO:0000256" key="8">
    <source>
        <dbReference type="SAM" id="SignalP"/>
    </source>
</evidence>
<evidence type="ECO:0000256" key="7">
    <source>
        <dbReference type="ARBA" id="ARBA00023157"/>
    </source>
</evidence>
<dbReference type="Gene3D" id="2.60.120.260">
    <property type="entry name" value="Galactose-binding domain-like"/>
    <property type="match status" value="1"/>
</dbReference>
<evidence type="ECO:0000256" key="4">
    <source>
        <dbReference type="ARBA" id="ARBA00022723"/>
    </source>
</evidence>
<dbReference type="AlphaFoldDB" id="A0A3B5MSV0"/>
<comment type="subunit">
    <text evidence="3">Homotrimer.</text>
</comment>
<protein>
    <recommendedName>
        <fullName evidence="9">Fucolectin tachylectin-4 pentraxin-1 domain-containing protein</fullName>
    </recommendedName>
</protein>
<name>A0A3B5MSV0_9TELE</name>
<dbReference type="Pfam" id="PF22633">
    <property type="entry name" value="F5_F8_type_C_2"/>
    <property type="match status" value="1"/>
</dbReference>
<evidence type="ECO:0000256" key="3">
    <source>
        <dbReference type="ARBA" id="ARBA00011233"/>
    </source>
</evidence>
<reference evidence="10" key="2">
    <citation type="submission" date="2025-09" db="UniProtKB">
        <authorList>
            <consortium name="Ensembl"/>
        </authorList>
    </citation>
    <scope>IDENTIFICATION</scope>
</reference>
<evidence type="ECO:0000256" key="2">
    <source>
        <dbReference type="ARBA" id="ARBA00010147"/>
    </source>
</evidence>
<dbReference type="InterPro" id="IPR051941">
    <property type="entry name" value="BG_Antigen-Binding_Lectin"/>
</dbReference>
<keyword evidence="7" id="KW-1015">Disulfide bond</keyword>
<comment type="function">
    <text evidence="1">Acts as a defensive agent. Recognizes blood group fucosylated oligosaccharides including A, B, H and Lewis B-type antigens. Does not recognize Lewis A antigen and has low affinity for monovalent haptens.</text>
</comment>
<keyword evidence="5" id="KW-0430">Lectin</keyword>
<evidence type="ECO:0000256" key="1">
    <source>
        <dbReference type="ARBA" id="ARBA00002219"/>
    </source>
</evidence>
<dbReference type="SMART" id="SM00607">
    <property type="entry name" value="FTP"/>
    <property type="match status" value="1"/>
</dbReference>
<dbReference type="GO" id="GO:0001868">
    <property type="term" value="P:regulation of complement activation, lectin pathway"/>
    <property type="evidence" value="ECO:0007669"/>
    <property type="project" value="UniProtKB-ARBA"/>
</dbReference>
<dbReference type="InterPro" id="IPR006585">
    <property type="entry name" value="FTP1"/>
</dbReference>
<evidence type="ECO:0000256" key="5">
    <source>
        <dbReference type="ARBA" id="ARBA00022734"/>
    </source>
</evidence>
<dbReference type="GO" id="GO:0046872">
    <property type="term" value="F:metal ion binding"/>
    <property type="evidence" value="ECO:0007669"/>
    <property type="project" value="UniProtKB-KW"/>
</dbReference>
<dbReference type="Proteomes" id="UP000261380">
    <property type="component" value="Unplaced"/>
</dbReference>
<evidence type="ECO:0000313" key="11">
    <source>
        <dbReference type="Proteomes" id="UP000261380"/>
    </source>
</evidence>
<feature type="chain" id="PRO_5017266205" description="Fucolectin tachylectin-4 pentraxin-1 domain-containing protein" evidence="8">
    <location>
        <begin position="24"/>
        <end position="174"/>
    </location>
</feature>
<comment type="similarity">
    <text evidence="2">Belongs to the fucolectin family.</text>
</comment>
<dbReference type="GO" id="GO:0010185">
    <property type="term" value="P:regulation of cellular defense response"/>
    <property type="evidence" value="ECO:0007669"/>
    <property type="project" value="UniProtKB-ARBA"/>
</dbReference>
<feature type="domain" description="Fucolectin tachylectin-4 pentraxin-1" evidence="9">
    <location>
        <begin position="28"/>
        <end position="152"/>
    </location>
</feature>
<dbReference type="GO" id="GO:0042806">
    <property type="term" value="F:fucose binding"/>
    <property type="evidence" value="ECO:0007669"/>
    <property type="project" value="UniProtKB-ARBA"/>
</dbReference>
<sequence length="174" mass="19692">MSNLTLFIYFLIFSHFLTPPSQPLHCVFMNRPFQRSSEYSRLTNADRASDGNRSTCSLTLIHSNSWWRIDLQGVHNISCVSIYNRNCSSLNLKAAEIYVGNSPKDNEFNAGQINVFKFPKSVFGRYVMVVRPGQKATVLCDVNITGTALGTLTLKYGVTHYLIATLLMNRFLKI</sequence>
<dbReference type="PANTHER" id="PTHR45713">
    <property type="entry name" value="FTP DOMAIN-CONTAINING PROTEIN"/>
    <property type="match status" value="1"/>
</dbReference>
<dbReference type="GeneTree" id="ENSGT00940000172126"/>
<feature type="signal peptide" evidence="8">
    <location>
        <begin position="1"/>
        <end position="23"/>
    </location>
</feature>
<keyword evidence="8" id="KW-0732">Signal</keyword>
<keyword evidence="11" id="KW-1185">Reference proteome</keyword>